<organism evidence="1 2">
    <name type="scientific">Arthrobacter livingstonensis</name>
    <dbReference type="NCBI Taxonomy" id="670078"/>
    <lineage>
        <taxon>Bacteria</taxon>
        <taxon>Bacillati</taxon>
        <taxon>Actinomycetota</taxon>
        <taxon>Actinomycetes</taxon>
        <taxon>Micrococcales</taxon>
        <taxon>Micrococcaceae</taxon>
        <taxon>Arthrobacter</taxon>
    </lineage>
</organism>
<dbReference type="OrthoDB" id="4458334at2"/>
<evidence type="ECO:0000313" key="2">
    <source>
        <dbReference type="Proteomes" id="UP000247832"/>
    </source>
</evidence>
<proteinExistence type="predicted"/>
<dbReference type="EMBL" id="QJVD01000031">
    <property type="protein sequence ID" value="PYI65075.1"/>
    <property type="molecule type" value="Genomic_DNA"/>
</dbReference>
<sequence>MPDDPLPGGELPACVAAPRATWRVSVDVRDLDDRPLAALRLLLVADVLRRLVEDLQGGLVLLVLLESRTGPSAIAREDAEKALWIRPPMARTGSPTEVAALLGAPPNIVLIPTVPSSSTAGAPDPEYTLRVAVALLPHRGTGLATSGLLGIYDPLALRLALLRFPYPSPAVLTTARLHRAQETLQRWRLKVADWEDMPPAPMPQHSVDAMRAALVAGLDTVTVLKLLHRMEVDLHLASGSKFETFAYLDRVLALDLCHLVGKVRK</sequence>
<evidence type="ECO:0000313" key="1">
    <source>
        <dbReference type="EMBL" id="PYI65075.1"/>
    </source>
</evidence>
<keyword evidence="2" id="KW-1185">Reference proteome</keyword>
<dbReference type="Proteomes" id="UP000247832">
    <property type="component" value="Unassembled WGS sequence"/>
</dbReference>
<gene>
    <name evidence="1" type="ORF">CVV68_19795</name>
</gene>
<protein>
    <submittedName>
        <fullName evidence="1">Uncharacterized protein</fullName>
    </submittedName>
</protein>
<dbReference type="RefSeq" id="WP_110502723.1">
    <property type="nucleotide sequence ID" value="NZ_QJVD01000031.1"/>
</dbReference>
<comment type="caution">
    <text evidence="1">The sequence shown here is derived from an EMBL/GenBank/DDBJ whole genome shotgun (WGS) entry which is preliminary data.</text>
</comment>
<accession>A0A2V5L1P0</accession>
<reference evidence="1 2" key="1">
    <citation type="submission" date="2018-05" db="EMBL/GenBank/DDBJ databases">
        <title>Genetic diversity of glacier-inhabiting Cryobacterium bacteria in China and description of Cryobacterium mengkeensis sp. nov. and Arthrobacter glacialis sp. nov.</title>
        <authorList>
            <person name="Liu Q."/>
            <person name="Xin Y.-H."/>
        </authorList>
    </citation>
    <scope>NUCLEOTIDE SEQUENCE [LARGE SCALE GENOMIC DNA]</scope>
    <source>
        <strain evidence="1 2">LI2</strain>
    </source>
</reference>
<dbReference type="AlphaFoldDB" id="A0A2V5L1P0"/>
<name>A0A2V5L1P0_9MICC</name>